<evidence type="ECO:0000256" key="6">
    <source>
        <dbReference type="ARBA" id="ARBA00023278"/>
    </source>
</evidence>
<keyword evidence="6" id="KW-0379">Hydroxylation</keyword>
<comment type="caution">
    <text evidence="9">The sequence shown here is derived from an EMBL/GenBank/DDBJ whole genome shotgun (WGS) entry which is preliminary data.</text>
</comment>
<keyword evidence="5" id="KW-0325">Glycoprotein</keyword>
<evidence type="ECO:0000256" key="5">
    <source>
        <dbReference type="ARBA" id="ARBA00023180"/>
    </source>
</evidence>
<dbReference type="EMBL" id="MTKT01003953">
    <property type="protein sequence ID" value="OWM73364.1"/>
    <property type="molecule type" value="Genomic_DNA"/>
</dbReference>
<reference evidence="11" key="1">
    <citation type="journal article" date="2017" name="Plant J.">
        <title>The pomegranate (Punica granatum L.) genome and the genomics of punicalagin biosynthesis.</title>
        <authorList>
            <person name="Qin G."/>
            <person name="Xu C."/>
            <person name="Ming R."/>
            <person name="Tang H."/>
            <person name="Guyot R."/>
            <person name="Kramer E.M."/>
            <person name="Hu Y."/>
            <person name="Yi X."/>
            <person name="Qi Y."/>
            <person name="Xu X."/>
            <person name="Gao Z."/>
            <person name="Pan H."/>
            <person name="Jian J."/>
            <person name="Tian Y."/>
            <person name="Yue Z."/>
            <person name="Xu Y."/>
        </authorList>
    </citation>
    <scope>NUCLEOTIDE SEQUENCE [LARGE SCALE GENOMIC DNA]</scope>
    <source>
        <strain evidence="11">cv. Dabenzi</strain>
    </source>
</reference>
<evidence type="ECO:0000256" key="7">
    <source>
        <dbReference type="SAM" id="MobiDB-lite"/>
    </source>
</evidence>
<dbReference type="GO" id="GO:0005576">
    <property type="term" value="C:extracellular region"/>
    <property type="evidence" value="ECO:0007669"/>
    <property type="project" value="UniProtKB-SubCell"/>
</dbReference>
<dbReference type="PANTHER" id="PTHR33869">
    <property type="entry name" value="CLAVATA3/ESR (CLE)-RELATED PROTEIN 3"/>
    <property type="match status" value="1"/>
</dbReference>
<name>A0A218WKL0_PUNGR</name>
<keyword evidence="4 8" id="KW-0732">Signal</keyword>
<evidence type="ECO:0000256" key="3">
    <source>
        <dbReference type="ARBA" id="ARBA00022525"/>
    </source>
</evidence>
<evidence type="ECO:0000313" key="12">
    <source>
        <dbReference type="Proteomes" id="UP000233551"/>
    </source>
</evidence>
<proteinExistence type="inferred from homology"/>
<keyword evidence="3" id="KW-0964">Secreted</keyword>
<comment type="subcellular location">
    <subcellularLocation>
        <location evidence="1">Secreted</location>
        <location evidence="1">Extracellular space</location>
    </subcellularLocation>
</comment>
<reference evidence="10 12" key="3">
    <citation type="submission" date="2017-11" db="EMBL/GenBank/DDBJ databases">
        <title>De-novo sequencing of pomegranate (Punica granatum L.) genome.</title>
        <authorList>
            <person name="Akparov Z."/>
            <person name="Amiraslanov A."/>
            <person name="Hajiyeva S."/>
            <person name="Abbasov M."/>
            <person name="Kaur K."/>
            <person name="Hamwieh A."/>
            <person name="Solovyev V."/>
            <person name="Salamov A."/>
            <person name="Braich B."/>
            <person name="Kosarev P."/>
            <person name="Mahmoud A."/>
            <person name="Hajiyev E."/>
            <person name="Babayeva S."/>
            <person name="Izzatullayeva V."/>
            <person name="Mammadov A."/>
            <person name="Mammadov A."/>
            <person name="Sharifova S."/>
            <person name="Ojaghi J."/>
            <person name="Eynullazada K."/>
            <person name="Bayramov B."/>
            <person name="Abdulazimova A."/>
            <person name="Shahmuradov I."/>
        </authorList>
    </citation>
    <scope>NUCLEOTIDE SEQUENCE [LARGE SCALE GENOMIC DNA]</scope>
    <source>
        <strain evidence="10">AG2017</strain>
        <strain evidence="12">cv. AG2017</strain>
        <tissue evidence="10">Leaf</tissue>
    </source>
</reference>
<organism evidence="9 11">
    <name type="scientific">Punica granatum</name>
    <name type="common">Pomegranate</name>
    <dbReference type="NCBI Taxonomy" id="22663"/>
    <lineage>
        <taxon>Eukaryota</taxon>
        <taxon>Viridiplantae</taxon>
        <taxon>Streptophyta</taxon>
        <taxon>Embryophyta</taxon>
        <taxon>Tracheophyta</taxon>
        <taxon>Spermatophyta</taxon>
        <taxon>Magnoliopsida</taxon>
        <taxon>eudicotyledons</taxon>
        <taxon>Gunneridae</taxon>
        <taxon>Pentapetalae</taxon>
        <taxon>rosids</taxon>
        <taxon>malvids</taxon>
        <taxon>Myrtales</taxon>
        <taxon>Lythraceae</taxon>
        <taxon>Punica</taxon>
    </lineage>
</organism>
<reference evidence="9" key="2">
    <citation type="submission" date="2017-06" db="EMBL/GenBank/DDBJ databases">
        <title>The pomegranate genome and the genomics of punicalagin biosynthesis.</title>
        <authorList>
            <person name="Xu C."/>
        </authorList>
    </citation>
    <scope>NUCLEOTIDE SEQUENCE [LARGE SCALE GENOMIC DNA]</scope>
    <source>
        <tissue evidence="9">Fresh leaf</tissue>
    </source>
</reference>
<evidence type="ECO:0000256" key="4">
    <source>
        <dbReference type="ARBA" id="ARBA00022729"/>
    </source>
</evidence>
<feature type="signal peptide" evidence="8">
    <location>
        <begin position="1"/>
        <end position="24"/>
    </location>
</feature>
<feature type="chain" id="PRO_5014071710" evidence="8">
    <location>
        <begin position="25"/>
        <end position="91"/>
    </location>
</feature>
<dbReference type="Proteomes" id="UP000197138">
    <property type="component" value="Unassembled WGS sequence"/>
</dbReference>
<sequence length="91" mass="10044">MASPKMWFCFFLLILSIMFPLSESRRLGPGQLVRNNSMATSGLIRALLQKSEALKVRGHTHGQGTYSPGSFDSKRQSPGGPDPQHHSLGQY</sequence>
<comment type="similarity">
    <text evidence="2">Belongs to the CLV3/ESR signal peptide family.</text>
</comment>
<evidence type="ECO:0000256" key="2">
    <source>
        <dbReference type="ARBA" id="ARBA00005416"/>
    </source>
</evidence>
<evidence type="ECO:0000256" key="8">
    <source>
        <dbReference type="SAM" id="SignalP"/>
    </source>
</evidence>
<evidence type="ECO:0000256" key="1">
    <source>
        <dbReference type="ARBA" id="ARBA00004239"/>
    </source>
</evidence>
<gene>
    <name evidence="9" type="ORF">CDL15_Pgr001478</name>
    <name evidence="10" type="ORF">CRG98_021914</name>
</gene>
<evidence type="ECO:0000313" key="9">
    <source>
        <dbReference type="EMBL" id="OWM73364.1"/>
    </source>
</evidence>
<accession>A0A218WKL0</accession>
<protein>
    <submittedName>
        <fullName evidence="9">Uncharacterized protein</fullName>
    </submittedName>
</protein>
<keyword evidence="12" id="KW-1185">Reference proteome</keyword>
<dbReference type="Proteomes" id="UP000233551">
    <property type="component" value="Unassembled WGS sequence"/>
</dbReference>
<dbReference type="PANTHER" id="PTHR33869:SF5">
    <property type="entry name" value="CLAVATA3_ESR (CLE)-RELATED PROTEIN 4"/>
    <property type="match status" value="1"/>
</dbReference>
<evidence type="ECO:0000313" key="10">
    <source>
        <dbReference type="EMBL" id="PKI57702.1"/>
    </source>
</evidence>
<evidence type="ECO:0000313" key="11">
    <source>
        <dbReference type="Proteomes" id="UP000197138"/>
    </source>
</evidence>
<dbReference type="GO" id="GO:0033612">
    <property type="term" value="F:receptor serine/threonine kinase binding"/>
    <property type="evidence" value="ECO:0007669"/>
    <property type="project" value="TreeGrafter"/>
</dbReference>
<dbReference type="EMBL" id="PGOL01001498">
    <property type="protein sequence ID" value="PKI57702.1"/>
    <property type="molecule type" value="Genomic_DNA"/>
</dbReference>
<dbReference type="InterPro" id="IPR039616">
    <property type="entry name" value="CLE1-4"/>
</dbReference>
<dbReference type="AlphaFoldDB" id="A0A218WKL0"/>
<feature type="region of interest" description="Disordered" evidence="7">
    <location>
        <begin position="57"/>
        <end position="91"/>
    </location>
</feature>